<accession>A0A3N4JNV7</accession>
<evidence type="ECO:0000313" key="1">
    <source>
        <dbReference type="EMBL" id="RPA98927.1"/>
    </source>
</evidence>
<evidence type="ECO:0000313" key="2">
    <source>
        <dbReference type="Proteomes" id="UP000276215"/>
    </source>
</evidence>
<protein>
    <submittedName>
        <fullName evidence="1">Uncharacterized protein</fullName>
    </submittedName>
</protein>
<sequence length="236" mass="24603">MASSTNSNLHHINLNFTSQTLFKTGSDTAATTTTAIYIPRHTSHQDHTYGSTGSVTSLKKSSSLTSSSNCGSNTRHYNLGCCSSSYNLDGSYLLDFDKQIRETTGLIPILSIKGGQYLTTATAGTALTSVWYVIAGARTFTAITPTALSSVAIASPYGVVLGRVGTLASTMEATVQPSVPTPPSLTTTAHVVLPNASTFDTSIGVTVHVSGPPANPSGLARSPIPLTVSYVLTEKR</sequence>
<keyword evidence="2" id="KW-1185">Reference proteome</keyword>
<reference evidence="1 2" key="1">
    <citation type="journal article" date="2018" name="Nat. Ecol. Evol.">
        <title>Pezizomycetes genomes reveal the molecular basis of ectomycorrhizal truffle lifestyle.</title>
        <authorList>
            <person name="Murat C."/>
            <person name="Payen T."/>
            <person name="Noel B."/>
            <person name="Kuo A."/>
            <person name="Morin E."/>
            <person name="Chen J."/>
            <person name="Kohler A."/>
            <person name="Krizsan K."/>
            <person name="Balestrini R."/>
            <person name="Da Silva C."/>
            <person name="Montanini B."/>
            <person name="Hainaut M."/>
            <person name="Levati E."/>
            <person name="Barry K.W."/>
            <person name="Belfiori B."/>
            <person name="Cichocki N."/>
            <person name="Clum A."/>
            <person name="Dockter R.B."/>
            <person name="Fauchery L."/>
            <person name="Guy J."/>
            <person name="Iotti M."/>
            <person name="Le Tacon F."/>
            <person name="Lindquist E.A."/>
            <person name="Lipzen A."/>
            <person name="Malagnac F."/>
            <person name="Mello A."/>
            <person name="Molinier V."/>
            <person name="Miyauchi S."/>
            <person name="Poulain J."/>
            <person name="Riccioni C."/>
            <person name="Rubini A."/>
            <person name="Sitrit Y."/>
            <person name="Splivallo R."/>
            <person name="Traeger S."/>
            <person name="Wang M."/>
            <person name="Zifcakova L."/>
            <person name="Wipf D."/>
            <person name="Zambonelli A."/>
            <person name="Paolocci F."/>
            <person name="Nowrousian M."/>
            <person name="Ottonello S."/>
            <person name="Baldrian P."/>
            <person name="Spatafora J.W."/>
            <person name="Henrissat B."/>
            <person name="Nagy L.G."/>
            <person name="Aury J.M."/>
            <person name="Wincker P."/>
            <person name="Grigoriev I.V."/>
            <person name="Bonfante P."/>
            <person name="Martin F.M."/>
        </authorList>
    </citation>
    <scope>NUCLEOTIDE SEQUENCE [LARGE SCALE GENOMIC DNA]</scope>
    <source>
        <strain evidence="1 2">120613-1</strain>
    </source>
</reference>
<name>A0A3N4JNV7_9PEZI</name>
<dbReference type="EMBL" id="ML120392">
    <property type="protein sequence ID" value="RPA98927.1"/>
    <property type="molecule type" value="Genomic_DNA"/>
</dbReference>
<organism evidence="1 2">
    <name type="scientific">Choiromyces venosus 120613-1</name>
    <dbReference type="NCBI Taxonomy" id="1336337"/>
    <lineage>
        <taxon>Eukaryota</taxon>
        <taxon>Fungi</taxon>
        <taxon>Dikarya</taxon>
        <taxon>Ascomycota</taxon>
        <taxon>Pezizomycotina</taxon>
        <taxon>Pezizomycetes</taxon>
        <taxon>Pezizales</taxon>
        <taxon>Tuberaceae</taxon>
        <taxon>Choiromyces</taxon>
    </lineage>
</organism>
<dbReference type="AlphaFoldDB" id="A0A3N4JNV7"/>
<dbReference type="Proteomes" id="UP000276215">
    <property type="component" value="Unassembled WGS sequence"/>
</dbReference>
<gene>
    <name evidence="1" type="ORF">L873DRAFT_1790042</name>
</gene>
<proteinExistence type="predicted"/>